<dbReference type="AlphaFoldDB" id="A0A656HGH4"/>
<gene>
    <name evidence="2" type="ORF">Thini_2977</name>
</gene>
<dbReference type="EMBL" id="JH651384">
    <property type="protein sequence ID" value="EIJ35503.1"/>
    <property type="molecule type" value="Genomic_DNA"/>
</dbReference>
<reference evidence="3" key="1">
    <citation type="journal article" date="2011" name="Stand. Genomic Sci.">
        <title>Genome sequence of the filamentous, gliding Thiothrix nivea neotype strain (JP2(T)).</title>
        <authorList>
            <person name="Lapidus A."/>
            <person name="Nolan M."/>
            <person name="Lucas S."/>
            <person name="Glavina Del Rio T."/>
            <person name="Tice H."/>
            <person name="Cheng J.F."/>
            <person name="Tapia R."/>
            <person name="Han C."/>
            <person name="Goodwin L."/>
            <person name="Pitluck S."/>
            <person name="Liolios K."/>
            <person name="Pagani I."/>
            <person name="Ivanova N."/>
            <person name="Huntemann M."/>
            <person name="Mavromatis K."/>
            <person name="Mikhailova N."/>
            <person name="Pati A."/>
            <person name="Chen A."/>
            <person name="Palaniappan K."/>
            <person name="Land M."/>
            <person name="Brambilla E.M."/>
            <person name="Rohde M."/>
            <person name="Abt B."/>
            <person name="Verbarg S."/>
            <person name="Goker M."/>
            <person name="Bristow J."/>
            <person name="Eisen J.A."/>
            <person name="Markowitz V."/>
            <person name="Hugenholtz P."/>
            <person name="Kyrpides N.C."/>
            <person name="Klenk H.P."/>
            <person name="Woyke T."/>
        </authorList>
    </citation>
    <scope>NUCLEOTIDE SEQUENCE [LARGE SCALE GENOMIC DNA]</scope>
    <source>
        <strain evidence="3">ATCC 35100 / DSM 5205 / JP2</strain>
    </source>
</reference>
<keyword evidence="3" id="KW-1185">Reference proteome</keyword>
<evidence type="ECO:0008006" key="4">
    <source>
        <dbReference type="Google" id="ProtNLM"/>
    </source>
</evidence>
<feature type="signal peptide" evidence="1">
    <location>
        <begin position="1"/>
        <end position="21"/>
    </location>
</feature>
<dbReference type="Proteomes" id="UP000005317">
    <property type="component" value="Unassembled WGS sequence"/>
</dbReference>
<feature type="chain" id="PRO_5024838929" description="Secreted protein" evidence="1">
    <location>
        <begin position="22"/>
        <end position="127"/>
    </location>
</feature>
<name>A0A656HGH4_THINJ</name>
<evidence type="ECO:0000256" key="1">
    <source>
        <dbReference type="SAM" id="SignalP"/>
    </source>
</evidence>
<organism evidence="2 3">
    <name type="scientific">Thiothrix nivea (strain ATCC 35100 / DSM 5205 / JP2)</name>
    <dbReference type="NCBI Taxonomy" id="870187"/>
    <lineage>
        <taxon>Bacteria</taxon>
        <taxon>Pseudomonadati</taxon>
        <taxon>Pseudomonadota</taxon>
        <taxon>Gammaproteobacteria</taxon>
        <taxon>Thiotrichales</taxon>
        <taxon>Thiotrichaceae</taxon>
        <taxon>Thiothrix</taxon>
    </lineage>
</organism>
<protein>
    <recommendedName>
        <fullName evidence="4">Secreted protein</fullName>
    </recommendedName>
</protein>
<evidence type="ECO:0000313" key="2">
    <source>
        <dbReference type="EMBL" id="EIJ35503.1"/>
    </source>
</evidence>
<keyword evidence="1" id="KW-0732">Signal</keyword>
<evidence type="ECO:0000313" key="3">
    <source>
        <dbReference type="Proteomes" id="UP000005317"/>
    </source>
</evidence>
<sequence length="127" mass="12066" precursor="true">MKTLFATMMLASAVIAFPVFAEDTAVSEVLAGNAAELSSSEMETTEGAGSVLVLSGASNSVLNVAGAGSFVGSSQVAGATGTGVALGPFGTTIVGVGSSNTGINAAVLGSGVFSSQGAFASGSGFSF</sequence>
<proteinExistence type="predicted"/>
<dbReference type="RefSeq" id="WP_002709403.1">
    <property type="nucleotide sequence ID" value="NZ_JH651384.1"/>
</dbReference>
<accession>A0A656HGH4</accession>